<evidence type="ECO:0000313" key="3">
    <source>
        <dbReference type="Proteomes" id="UP001240447"/>
    </source>
</evidence>
<feature type="domain" description="AbiEi antitoxin N-terminal" evidence="1">
    <location>
        <begin position="13"/>
        <end position="46"/>
    </location>
</feature>
<dbReference type="Proteomes" id="UP001240447">
    <property type="component" value="Unassembled WGS sequence"/>
</dbReference>
<keyword evidence="3" id="KW-1185">Reference proteome</keyword>
<accession>A0ABT9NMV1</accession>
<proteinExistence type="predicted"/>
<protein>
    <recommendedName>
        <fullName evidence="1">AbiEi antitoxin N-terminal domain-containing protein</fullName>
    </recommendedName>
</protein>
<gene>
    <name evidence="2" type="ORF">J2S59_001551</name>
</gene>
<name>A0ABT9NMV1_9ACTN</name>
<organism evidence="2 3">
    <name type="scientific">Nocardioides massiliensis</name>
    <dbReference type="NCBI Taxonomy" id="1325935"/>
    <lineage>
        <taxon>Bacteria</taxon>
        <taxon>Bacillati</taxon>
        <taxon>Actinomycetota</taxon>
        <taxon>Actinomycetes</taxon>
        <taxon>Propionibacteriales</taxon>
        <taxon>Nocardioidaceae</taxon>
        <taxon>Nocardioides</taxon>
    </lineage>
</organism>
<evidence type="ECO:0000259" key="1">
    <source>
        <dbReference type="Pfam" id="PF13338"/>
    </source>
</evidence>
<dbReference type="EMBL" id="JAUSQM010000001">
    <property type="protein sequence ID" value="MDP9821742.1"/>
    <property type="molecule type" value="Genomic_DNA"/>
</dbReference>
<dbReference type="RefSeq" id="WP_181641731.1">
    <property type="nucleotide sequence ID" value="NZ_CCXJ01000182.1"/>
</dbReference>
<sequence length="316" mass="34491">MSIANMVGLGPGFLRREALALGLTDTTLRRAIAKGELIRARQGLYVDGLWWRNADPQSRHVEVARAAARLFTRPIVMSHWTAALLHGLPVWDVDLRRVHVTHLVPASGRLQGGIVHHRSSRELTGNGTVGNVPVTGAARTVIDCVKLGGVERGMVVADAALAKGLVTPRCLANQALAQDHDPHSLPVRLVVGGATALAQSAGETRSRLLFSRTGLPTPELQYKVYGAFGELLGIVDFAWPEYGVIVEFDGKVKYVDFVPEGETAVDVLMKEKRREDRIREATGWAVIRLTWDDLDAPERTAARIRRAMTRRSGAPA</sequence>
<dbReference type="InterPro" id="IPR025159">
    <property type="entry name" value="AbiEi_N"/>
</dbReference>
<reference evidence="2 3" key="1">
    <citation type="submission" date="2023-07" db="EMBL/GenBank/DDBJ databases">
        <title>Sequencing the genomes of 1000 actinobacteria strains.</title>
        <authorList>
            <person name="Klenk H.-P."/>
        </authorList>
    </citation>
    <scope>NUCLEOTIDE SEQUENCE [LARGE SCALE GENOMIC DNA]</scope>
    <source>
        <strain evidence="2 3">GD13</strain>
    </source>
</reference>
<comment type="caution">
    <text evidence="2">The sequence shown here is derived from an EMBL/GenBank/DDBJ whole genome shotgun (WGS) entry which is preliminary data.</text>
</comment>
<dbReference type="Pfam" id="PF13338">
    <property type="entry name" value="AbiEi_4"/>
    <property type="match status" value="1"/>
</dbReference>
<evidence type="ECO:0000313" key="2">
    <source>
        <dbReference type="EMBL" id="MDP9821742.1"/>
    </source>
</evidence>